<dbReference type="Proteomes" id="UP000315471">
    <property type="component" value="Unassembled WGS sequence"/>
</dbReference>
<evidence type="ECO:0000313" key="3">
    <source>
        <dbReference type="Proteomes" id="UP000315471"/>
    </source>
</evidence>
<proteinExistence type="predicted"/>
<sequence length="69" mass="8116">MQHVCCSKATTRVKRRERKTERESLWRPEKDNRKGPSPPVTAEGRDQSTDLLARVMVRTSRGFFSFLFF</sequence>
<comment type="caution">
    <text evidence="2">The sequence shown here is derived from an EMBL/GenBank/DDBJ whole genome shotgun (WGS) entry which is preliminary data.</text>
</comment>
<feature type="region of interest" description="Disordered" evidence="1">
    <location>
        <begin position="1"/>
        <end position="47"/>
    </location>
</feature>
<name>A0A5C6DSM7_9BACT</name>
<dbReference type="AlphaFoldDB" id="A0A5C6DSM7"/>
<organism evidence="2 3">
    <name type="scientific">Novipirellula aureliae</name>
    <dbReference type="NCBI Taxonomy" id="2527966"/>
    <lineage>
        <taxon>Bacteria</taxon>
        <taxon>Pseudomonadati</taxon>
        <taxon>Planctomycetota</taxon>
        <taxon>Planctomycetia</taxon>
        <taxon>Pirellulales</taxon>
        <taxon>Pirellulaceae</taxon>
        <taxon>Novipirellula</taxon>
    </lineage>
</organism>
<keyword evidence="3" id="KW-1185">Reference proteome</keyword>
<reference evidence="2 3" key="1">
    <citation type="submission" date="2019-02" db="EMBL/GenBank/DDBJ databases">
        <title>Deep-cultivation of Planctomycetes and their phenomic and genomic characterization uncovers novel biology.</title>
        <authorList>
            <person name="Wiegand S."/>
            <person name="Jogler M."/>
            <person name="Boedeker C."/>
            <person name="Pinto D."/>
            <person name="Vollmers J."/>
            <person name="Rivas-Marin E."/>
            <person name="Kohn T."/>
            <person name="Peeters S.H."/>
            <person name="Heuer A."/>
            <person name="Rast P."/>
            <person name="Oberbeckmann S."/>
            <person name="Bunk B."/>
            <person name="Jeske O."/>
            <person name="Meyerdierks A."/>
            <person name="Storesund J.E."/>
            <person name="Kallscheuer N."/>
            <person name="Luecker S."/>
            <person name="Lage O.M."/>
            <person name="Pohl T."/>
            <person name="Merkel B.J."/>
            <person name="Hornburger P."/>
            <person name="Mueller R.-W."/>
            <person name="Bruemmer F."/>
            <person name="Labrenz M."/>
            <person name="Spormann A.M."/>
            <person name="Op Den Camp H."/>
            <person name="Overmann J."/>
            <person name="Amann R."/>
            <person name="Jetten M.S.M."/>
            <person name="Mascher T."/>
            <person name="Medema M.H."/>
            <person name="Devos D.P."/>
            <person name="Kaster A.-K."/>
            <person name="Ovreas L."/>
            <person name="Rohde M."/>
            <person name="Galperin M.Y."/>
            <person name="Jogler C."/>
        </authorList>
    </citation>
    <scope>NUCLEOTIDE SEQUENCE [LARGE SCALE GENOMIC DNA]</scope>
    <source>
        <strain evidence="2 3">Q31b</strain>
    </source>
</reference>
<evidence type="ECO:0000256" key="1">
    <source>
        <dbReference type="SAM" id="MobiDB-lite"/>
    </source>
</evidence>
<protein>
    <submittedName>
        <fullName evidence="2">Uncharacterized protein</fullName>
    </submittedName>
</protein>
<dbReference type="EMBL" id="SJPY01000006">
    <property type="protein sequence ID" value="TWU38937.1"/>
    <property type="molecule type" value="Genomic_DNA"/>
</dbReference>
<evidence type="ECO:0000313" key="2">
    <source>
        <dbReference type="EMBL" id="TWU38937.1"/>
    </source>
</evidence>
<feature type="compositionally biased region" description="Basic and acidic residues" evidence="1">
    <location>
        <begin position="18"/>
        <end position="34"/>
    </location>
</feature>
<gene>
    <name evidence="2" type="ORF">Q31b_40150</name>
</gene>
<accession>A0A5C6DSM7</accession>